<feature type="compositionally biased region" description="Polar residues" evidence="1">
    <location>
        <begin position="28"/>
        <end position="42"/>
    </location>
</feature>
<proteinExistence type="predicted"/>
<gene>
    <name evidence="2" type="ORF">METZ01_LOCUS101456</name>
</gene>
<organism evidence="2">
    <name type="scientific">marine metagenome</name>
    <dbReference type="NCBI Taxonomy" id="408172"/>
    <lineage>
        <taxon>unclassified sequences</taxon>
        <taxon>metagenomes</taxon>
        <taxon>ecological metagenomes</taxon>
    </lineage>
</organism>
<reference evidence="2" key="1">
    <citation type="submission" date="2018-05" db="EMBL/GenBank/DDBJ databases">
        <authorList>
            <person name="Lanie J.A."/>
            <person name="Ng W.-L."/>
            <person name="Kazmierczak K.M."/>
            <person name="Andrzejewski T.M."/>
            <person name="Davidsen T.M."/>
            <person name="Wayne K.J."/>
            <person name="Tettelin H."/>
            <person name="Glass J.I."/>
            <person name="Rusch D."/>
            <person name="Podicherti R."/>
            <person name="Tsui H.-C.T."/>
            <person name="Winkler M.E."/>
        </authorList>
    </citation>
    <scope>NUCLEOTIDE SEQUENCE</scope>
</reference>
<name>A0A381W813_9ZZZZ</name>
<dbReference type="EMBL" id="UINC01010971">
    <property type="protein sequence ID" value="SVA48602.1"/>
    <property type="molecule type" value="Genomic_DNA"/>
</dbReference>
<evidence type="ECO:0000256" key="1">
    <source>
        <dbReference type="SAM" id="MobiDB-lite"/>
    </source>
</evidence>
<accession>A0A381W813</accession>
<feature type="region of interest" description="Disordered" evidence="1">
    <location>
        <begin position="1"/>
        <end position="62"/>
    </location>
</feature>
<protein>
    <submittedName>
        <fullName evidence="2">Uncharacterized protein</fullName>
    </submittedName>
</protein>
<dbReference type="AlphaFoldDB" id="A0A381W813"/>
<evidence type="ECO:0000313" key="2">
    <source>
        <dbReference type="EMBL" id="SVA48602.1"/>
    </source>
</evidence>
<sequence>MRFPEKGIGESSQSETFPPASFTMRPPAQTSQGASPNSQNPSKRPMATKQKSKAAAPSLRTP</sequence>